<dbReference type="InterPro" id="IPR018511">
    <property type="entry name" value="Hemolysin-typ_Ca-bd_CS"/>
</dbReference>
<dbReference type="PANTHER" id="PTHR38340:SF1">
    <property type="entry name" value="S-LAYER PROTEIN"/>
    <property type="match status" value="1"/>
</dbReference>
<gene>
    <name evidence="3" type="ORF">H8M03_04160</name>
</gene>
<dbReference type="KEGG" id="ssau:H8M03_04160"/>
<dbReference type="PRINTS" id="PR00313">
    <property type="entry name" value="CABNDNGRPT"/>
</dbReference>
<comment type="subcellular location">
    <subcellularLocation>
        <location evidence="1">Secreted</location>
    </subcellularLocation>
</comment>
<dbReference type="InterPro" id="IPR050557">
    <property type="entry name" value="RTX_toxin/Mannuronan_C5-epim"/>
</dbReference>
<organism evidence="3 4">
    <name type="scientific">Sphingomonas sabuli</name>
    <dbReference type="NCBI Taxonomy" id="2764186"/>
    <lineage>
        <taxon>Bacteria</taxon>
        <taxon>Pseudomonadati</taxon>
        <taxon>Pseudomonadota</taxon>
        <taxon>Alphaproteobacteria</taxon>
        <taxon>Sphingomonadales</taxon>
        <taxon>Sphingomonadaceae</taxon>
        <taxon>Sphingomonas</taxon>
    </lineage>
</organism>
<dbReference type="PROSITE" id="PS00330">
    <property type="entry name" value="HEMOLYSIN_CALCIUM"/>
    <property type="match status" value="5"/>
</dbReference>
<dbReference type="Gene3D" id="2.160.20.160">
    <property type="match status" value="1"/>
</dbReference>
<protein>
    <submittedName>
        <fullName evidence="3">Calcium-binding protein</fullName>
    </submittedName>
</protein>
<dbReference type="Proteomes" id="UP000515861">
    <property type="component" value="Chromosome"/>
</dbReference>
<name>A0A7G9L4I3_9SPHN</name>
<dbReference type="PANTHER" id="PTHR38340">
    <property type="entry name" value="S-LAYER PROTEIN"/>
    <property type="match status" value="1"/>
</dbReference>
<evidence type="ECO:0000313" key="4">
    <source>
        <dbReference type="Proteomes" id="UP000515861"/>
    </source>
</evidence>
<sequence length="550" mass="56749">MPTFTTGNDTHVVDYLGTYSLSLLAGNDTLTLASGATIVAHLDDGNDLVTIGADAGPYRVYGDNGSDTFDLFSGNGSVNGGAGNNVFNIRGGTGHDLSGGAEIDTFTFFANVEDILIRGGSGNDVLNGGNRVITGSLYGGAGSDYFLGFTTYGAVTLYGGLDNDIYRIAANHSDVRIVEYYNQGDDLIQLPGGMDYILPANVENLNVGNFAGSTGADAEISGNGLANRILGGDNAETVLGRGGDDDLRGNGGDDVLDGSAGNDSLEGGLGSDTLLGGTGNDILNGQGGLDVMIGGTGNDLYFVDDWTETVVEYAGQGTDTIRTTVTAFELSDTVENLVYTGLSDTFLYGNPFANVITGGSGNDMIESGDGADTVSGGAGDDLLIAGFADDVVYGGADNDELQGNTGNDILEGGAGVDRLIGGIGGDTLTGGGGADTFYFGTTEESPFYVFETTYRPYDIITDFRPDGAGSADVINIELIDANINVAGNQAFMFSGNTADAYSVWISNFQTNADGTYDLTFRADVNGDTTAEFELVVHTFDVPVMGIDFIL</sequence>
<evidence type="ECO:0000313" key="3">
    <source>
        <dbReference type="EMBL" id="QNM83532.1"/>
    </source>
</evidence>
<dbReference type="GO" id="GO:0005509">
    <property type="term" value="F:calcium ion binding"/>
    <property type="evidence" value="ECO:0007669"/>
    <property type="project" value="InterPro"/>
</dbReference>
<dbReference type="AlphaFoldDB" id="A0A7G9L4I3"/>
<dbReference type="EMBL" id="CP060697">
    <property type="protein sequence ID" value="QNM83532.1"/>
    <property type="molecule type" value="Genomic_DNA"/>
</dbReference>
<dbReference type="Pfam" id="PF00353">
    <property type="entry name" value="HemolysinCabind"/>
    <property type="match status" value="5"/>
</dbReference>
<dbReference type="InterPro" id="IPR001343">
    <property type="entry name" value="Hemolysn_Ca-bd"/>
</dbReference>
<dbReference type="SUPFAM" id="SSF51120">
    <property type="entry name" value="beta-Roll"/>
    <property type="match status" value="4"/>
</dbReference>
<reference evidence="3 4" key="1">
    <citation type="submission" date="2020-08" db="EMBL/GenBank/DDBJ databases">
        <title>Sphingomonas sp. sand1-3 16S ribosomal RNA gene Genome sequencing and assembly.</title>
        <authorList>
            <person name="Kang M."/>
        </authorList>
    </citation>
    <scope>NUCLEOTIDE SEQUENCE [LARGE SCALE GENOMIC DNA]</scope>
    <source>
        <strain evidence="4">sand1-3</strain>
    </source>
</reference>
<proteinExistence type="predicted"/>
<evidence type="ECO:0000256" key="1">
    <source>
        <dbReference type="ARBA" id="ARBA00004613"/>
    </source>
</evidence>
<evidence type="ECO:0000256" key="2">
    <source>
        <dbReference type="ARBA" id="ARBA00022525"/>
    </source>
</evidence>
<dbReference type="Gene3D" id="2.150.10.10">
    <property type="entry name" value="Serralysin-like metalloprotease, C-terminal"/>
    <property type="match status" value="3"/>
</dbReference>
<accession>A0A7G9L4I3</accession>
<keyword evidence="4" id="KW-1185">Reference proteome</keyword>
<dbReference type="InterPro" id="IPR011049">
    <property type="entry name" value="Serralysin-like_metalloprot_C"/>
</dbReference>
<dbReference type="GO" id="GO:0005576">
    <property type="term" value="C:extracellular region"/>
    <property type="evidence" value="ECO:0007669"/>
    <property type="project" value="UniProtKB-SubCell"/>
</dbReference>
<keyword evidence="2" id="KW-0964">Secreted</keyword>
<dbReference type="RefSeq" id="WP_187480487.1">
    <property type="nucleotide sequence ID" value="NZ_CP060697.1"/>
</dbReference>